<evidence type="ECO:0000256" key="2">
    <source>
        <dbReference type="ARBA" id="ARBA00022771"/>
    </source>
</evidence>
<dbReference type="PANTHER" id="PTHR25462">
    <property type="entry name" value="BONUS, ISOFORM C-RELATED"/>
    <property type="match status" value="1"/>
</dbReference>
<dbReference type="RefSeq" id="XP_031574455.1">
    <property type="nucleotide sequence ID" value="XM_031718595.1"/>
</dbReference>
<dbReference type="GO" id="GO:0008270">
    <property type="term" value="F:zinc ion binding"/>
    <property type="evidence" value="ECO:0007669"/>
    <property type="project" value="UniProtKB-KW"/>
</dbReference>
<proteinExistence type="predicted"/>
<reference evidence="8" key="1">
    <citation type="submission" date="2025-08" db="UniProtKB">
        <authorList>
            <consortium name="RefSeq"/>
        </authorList>
    </citation>
    <scope>IDENTIFICATION</scope>
    <source>
        <tissue evidence="8">Tentacle</tissue>
    </source>
</reference>
<dbReference type="InterPro" id="IPR017907">
    <property type="entry name" value="Znf_RING_CS"/>
</dbReference>
<keyword evidence="1" id="KW-0479">Metal-binding</keyword>
<keyword evidence="3" id="KW-0862">Zinc</keyword>
<protein>
    <submittedName>
        <fullName evidence="8">Tripartite motif-containing protein 54-like</fullName>
    </submittedName>
</protein>
<name>A0A6P8JD60_ACTTE</name>
<dbReference type="Proteomes" id="UP000515163">
    <property type="component" value="Unplaced"/>
</dbReference>
<dbReference type="Pfam" id="PF13445">
    <property type="entry name" value="zf-RING_UBOX"/>
    <property type="match status" value="1"/>
</dbReference>
<keyword evidence="2 4" id="KW-0863">Zinc-finger</keyword>
<keyword evidence="7" id="KW-1185">Reference proteome</keyword>
<organism evidence="7 8">
    <name type="scientific">Actinia tenebrosa</name>
    <name type="common">Australian red waratah sea anemone</name>
    <dbReference type="NCBI Taxonomy" id="6105"/>
    <lineage>
        <taxon>Eukaryota</taxon>
        <taxon>Metazoa</taxon>
        <taxon>Cnidaria</taxon>
        <taxon>Anthozoa</taxon>
        <taxon>Hexacorallia</taxon>
        <taxon>Actiniaria</taxon>
        <taxon>Actiniidae</taxon>
        <taxon>Actinia</taxon>
    </lineage>
</organism>
<evidence type="ECO:0000259" key="6">
    <source>
        <dbReference type="PROSITE" id="PS50089"/>
    </source>
</evidence>
<gene>
    <name evidence="8" type="primary">LOC116308213</name>
</gene>
<feature type="coiled-coil region" evidence="5">
    <location>
        <begin position="105"/>
        <end position="146"/>
    </location>
</feature>
<evidence type="ECO:0000256" key="4">
    <source>
        <dbReference type="PROSITE-ProRule" id="PRU00175"/>
    </source>
</evidence>
<dbReference type="InterPro" id="IPR027370">
    <property type="entry name" value="Znf-RING_euk"/>
</dbReference>
<evidence type="ECO:0000313" key="8">
    <source>
        <dbReference type="RefSeq" id="XP_031574455.1"/>
    </source>
</evidence>
<feature type="domain" description="RING-type" evidence="6">
    <location>
        <begin position="29"/>
        <end position="73"/>
    </location>
</feature>
<dbReference type="InterPro" id="IPR001841">
    <property type="entry name" value="Znf_RING"/>
</dbReference>
<sequence length="333" mass="38663">MSDTSINGINSNSNQIVYNIQVYDSDLCCPVYFEEFEEPKALTKCLHNICRKCLEDIVNTNHYWRYIECPICRSKSNLPRGGVNKLPTHHFIQRLIDGIPGRKEKKALKSMIEKFEENILKYKQMLVEAQDSLHDASKKADEEANRLKTEISTHAKRVTEIIQENAMDLCSEVDELCKEAYKISEIEDHEKRMSSLLDESVASLLQAQDILKQSLTIEILDQTPVMLDRARNIARSVDALELWFSNFDSYGSHRLVFIENIDLSTGESILGELQDENYSLSEDAILVSKTCTNCRKIERKGMKRMRRLRKKEKCRQKAELRKEFISREHKTIH</sequence>
<evidence type="ECO:0000256" key="5">
    <source>
        <dbReference type="SAM" id="Coils"/>
    </source>
</evidence>
<dbReference type="Gene3D" id="3.30.40.10">
    <property type="entry name" value="Zinc/RING finger domain, C3HC4 (zinc finger)"/>
    <property type="match status" value="1"/>
</dbReference>
<dbReference type="GeneID" id="116308213"/>
<evidence type="ECO:0000256" key="3">
    <source>
        <dbReference type="ARBA" id="ARBA00022833"/>
    </source>
</evidence>
<evidence type="ECO:0000256" key="1">
    <source>
        <dbReference type="ARBA" id="ARBA00022723"/>
    </source>
</evidence>
<dbReference type="PROSITE" id="PS50089">
    <property type="entry name" value="ZF_RING_2"/>
    <property type="match status" value="1"/>
</dbReference>
<dbReference type="KEGG" id="aten:116308213"/>
<dbReference type="SUPFAM" id="SSF57850">
    <property type="entry name" value="RING/U-box"/>
    <property type="match status" value="1"/>
</dbReference>
<keyword evidence="5" id="KW-0175">Coiled coil</keyword>
<dbReference type="PANTHER" id="PTHR25462:SF300">
    <property type="entry name" value="RING-TYPE DOMAIN-CONTAINING PROTEIN"/>
    <property type="match status" value="1"/>
</dbReference>
<dbReference type="InParanoid" id="A0A6P8JD60"/>
<accession>A0A6P8JD60</accession>
<evidence type="ECO:0000313" key="7">
    <source>
        <dbReference type="Proteomes" id="UP000515163"/>
    </source>
</evidence>
<dbReference type="PROSITE" id="PS00518">
    <property type="entry name" value="ZF_RING_1"/>
    <property type="match status" value="1"/>
</dbReference>
<dbReference type="OrthoDB" id="5951558at2759"/>
<dbReference type="InterPro" id="IPR013083">
    <property type="entry name" value="Znf_RING/FYVE/PHD"/>
</dbReference>
<dbReference type="AlphaFoldDB" id="A0A6P8JD60"/>
<dbReference type="InterPro" id="IPR047153">
    <property type="entry name" value="TRIM45/56/19-like"/>
</dbReference>